<sequence length="240" mass="27265">MNTFKGPFRIMFEDLRLQFYILAGVTSFLSILYIVLGIFVPSDDKFMVGVSFGPFYGFSLIYPFFFYTKGFKYIISFGGTRKQFLLSSFLNISLFLIMAIIILNSFYFLTDYLVREGISKGTLFHMGNLANEAGAYLYPWIDLLWGIILFSIGFFLSSIWYYFGTLRMMIGLTVFALLAITFITFSDLYGIINSIIGYYLLFVHILAVAGIVMIILSYFIMRNGPLERGKTAGFTVGSGS</sequence>
<proteinExistence type="predicted"/>
<feature type="transmembrane region" description="Helical" evidence="1">
    <location>
        <begin position="20"/>
        <end position="40"/>
    </location>
</feature>
<keyword evidence="1" id="KW-0472">Membrane</keyword>
<feature type="transmembrane region" description="Helical" evidence="1">
    <location>
        <begin position="46"/>
        <end position="67"/>
    </location>
</feature>
<feature type="transmembrane region" description="Helical" evidence="1">
    <location>
        <begin position="170"/>
        <end position="192"/>
    </location>
</feature>
<dbReference type="EMBL" id="JARTFS010000011">
    <property type="protein sequence ID" value="MED4402272.1"/>
    <property type="molecule type" value="Genomic_DNA"/>
</dbReference>
<dbReference type="Proteomes" id="UP001342826">
    <property type="component" value="Unassembled WGS sequence"/>
</dbReference>
<dbReference type="GeneID" id="301139906"/>
<keyword evidence="1" id="KW-1133">Transmembrane helix</keyword>
<name>A0ABU6P0U6_9BACI</name>
<reference evidence="2 3" key="1">
    <citation type="submission" date="2023-03" db="EMBL/GenBank/DDBJ databases">
        <title>Bacillus Genome Sequencing.</title>
        <authorList>
            <person name="Dunlap C."/>
        </authorList>
    </citation>
    <scope>NUCLEOTIDE SEQUENCE [LARGE SCALE GENOMIC DNA]</scope>
    <source>
        <strain evidence="2 3">NRS-1717</strain>
    </source>
</reference>
<evidence type="ECO:0000256" key="1">
    <source>
        <dbReference type="SAM" id="Phobius"/>
    </source>
</evidence>
<organism evidence="2 3">
    <name type="scientific">Metabacillus fastidiosus</name>
    <dbReference type="NCBI Taxonomy" id="1458"/>
    <lineage>
        <taxon>Bacteria</taxon>
        <taxon>Bacillati</taxon>
        <taxon>Bacillota</taxon>
        <taxon>Bacilli</taxon>
        <taxon>Bacillales</taxon>
        <taxon>Bacillaceae</taxon>
        <taxon>Metabacillus</taxon>
    </lineage>
</organism>
<keyword evidence="3" id="KW-1185">Reference proteome</keyword>
<evidence type="ECO:0000313" key="2">
    <source>
        <dbReference type="EMBL" id="MED4402272.1"/>
    </source>
</evidence>
<protein>
    <submittedName>
        <fullName evidence="2">Uncharacterized protein</fullName>
    </submittedName>
</protein>
<comment type="caution">
    <text evidence="2">The sequence shown here is derived from an EMBL/GenBank/DDBJ whole genome shotgun (WGS) entry which is preliminary data.</text>
</comment>
<feature type="transmembrane region" description="Helical" evidence="1">
    <location>
        <begin position="143"/>
        <end position="163"/>
    </location>
</feature>
<keyword evidence="1" id="KW-0812">Transmembrane</keyword>
<accession>A0ABU6P0U6</accession>
<gene>
    <name evidence="2" type="ORF">P9271_13190</name>
</gene>
<evidence type="ECO:0000313" key="3">
    <source>
        <dbReference type="Proteomes" id="UP001342826"/>
    </source>
</evidence>
<dbReference type="RefSeq" id="WP_066226014.1">
    <property type="nucleotide sequence ID" value="NZ_JARTFQ010000005.1"/>
</dbReference>
<feature type="transmembrane region" description="Helical" evidence="1">
    <location>
        <begin position="88"/>
        <end position="109"/>
    </location>
</feature>
<feature type="transmembrane region" description="Helical" evidence="1">
    <location>
        <begin position="198"/>
        <end position="220"/>
    </location>
</feature>